<reference evidence="10" key="1">
    <citation type="submission" date="2020-11" db="EMBL/GenBank/DDBJ databases">
        <authorList>
            <person name="Tran Van P."/>
        </authorList>
    </citation>
    <scope>NUCLEOTIDE SEQUENCE</scope>
</reference>
<dbReference type="GO" id="GO:0005634">
    <property type="term" value="C:nucleus"/>
    <property type="evidence" value="ECO:0007669"/>
    <property type="project" value="TreeGrafter"/>
</dbReference>
<dbReference type="EMBL" id="OB662180">
    <property type="protein sequence ID" value="CAD7229624.1"/>
    <property type="molecule type" value="Genomic_DNA"/>
</dbReference>
<evidence type="ECO:0000256" key="5">
    <source>
        <dbReference type="ARBA" id="ARBA00022723"/>
    </source>
</evidence>
<dbReference type="FunFam" id="3.30.40.10:FF:000069">
    <property type="entry name" value="E3 ubiquitin-protein ligase RNF115"/>
    <property type="match status" value="1"/>
</dbReference>
<dbReference type="InterPro" id="IPR051834">
    <property type="entry name" value="RING_finger_E3_ligase"/>
</dbReference>
<keyword evidence="4" id="KW-0808">Transferase</keyword>
<feature type="region of interest" description="Disordered" evidence="9">
    <location>
        <begin position="300"/>
        <end position="327"/>
    </location>
</feature>
<dbReference type="GO" id="GO:0000209">
    <property type="term" value="P:protein polyubiquitination"/>
    <property type="evidence" value="ECO:0007669"/>
    <property type="project" value="UniProtKB-ARBA"/>
</dbReference>
<dbReference type="PANTHER" id="PTHR45931">
    <property type="entry name" value="SI:CH211-59O9.10"/>
    <property type="match status" value="1"/>
</dbReference>
<evidence type="ECO:0000256" key="4">
    <source>
        <dbReference type="ARBA" id="ARBA00022679"/>
    </source>
</evidence>
<evidence type="ECO:0000313" key="10">
    <source>
        <dbReference type="EMBL" id="CAD7229624.1"/>
    </source>
</evidence>
<gene>
    <name evidence="10" type="ORF">CTOB1V02_LOCUS7493</name>
</gene>
<feature type="region of interest" description="Disordered" evidence="9">
    <location>
        <begin position="82"/>
        <end position="107"/>
    </location>
</feature>
<accession>A0A7R8WIE5</accession>
<name>A0A7R8WIE5_9CRUS</name>
<dbReference type="AlphaFoldDB" id="A0A7R8WIE5"/>
<dbReference type="PROSITE" id="PS50089">
    <property type="entry name" value="ZF_RING_2"/>
    <property type="match status" value="1"/>
</dbReference>
<feature type="compositionally biased region" description="Polar residues" evidence="9">
    <location>
        <begin position="309"/>
        <end position="327"/>
    </location>
</feature>
<dbReference type="CDD" id="cd16667">
    <property type="entry name" value="RING-H2_RNF126-like"/>
    <property type="match status" value="1"/>
</dbReference>
<dbReference type="OrthoDB" id="8062037at2759"/>
<feature type="region of interest" description="Disordered" evidence="9">
    <location>
        <begin position="260"/>
        <end position="281"/>
    </location>
</feature>
<keyword evidence="5" id="KW-0479">Metal-binding</keyword>
<evidence type="ECO:0000256" key="9">
    <source>
        <dbReference type="SAM" id="MobiDB-lite"/>
    </source>
</evidence>
<evidence type="ECO:0000256" key="8">
    <source>
        <dbReference type="ARBA" id="ARBA00022833"/>
    </source>
</evidence>
<evidence type="ECO:0000256" key="7">
    <source>
        <dbReference type="ARBA" id="ARBA00022786"/>
    </source>
</evidence>
<dbReference type="InterPro" id="IPR001841">
    <property type="entry name" value="Znf_RING"/>
</dbReference>
<dbReference type="Pfam" id="PF14369">
    <property type="entry name" value="Zn_ribbon_19"/>
    <property type="match status" value="1"/>
</dbReference>
<comment type="pathway">
    <text evidence="2">Protein modification; protein ubiquitination.</text>
</comment>
<dbReference type="Pfam" id="PF13639">
    <property type="entry name" value="zf-RING_2"/>
    <property type="match status" value="1"/>
</dbReference>
<keyword evidence="7" id="KW-0833">Ubl conjugation pathway</keyword>
<dbReference type="Gene3D" id="3.30.40.10">
    <property type="entry name" value="Zinc/RING finger domain, C3HC4 (zinc finger)"/>
    <property type="match status" value="1"/>
</dbReference>
<evidence type="ECO:0000256" key="6">
    <source>
        <dbReference type="ARBA" id="ARBA00022771"/>
    </source>
</evidence>
<comment type="catalytic activity">
    <reaction evidence="1">
        <text>S-ubiquitinyl-[E2 ubiquitin-conjugating enzyme]-L-cysteine + [acceptor protein]-L-lysine = [E2 ubiquitin-conjugating enzyme]-L-cysteine + N(6)-ubiquitinyl-[acceptor protein]-L-lysine.</text>
        <dbReference type="EC" id="2.3.2.27"/>
    </reaction>
</comment>
<keyword evidence="8" id="KW-0862">Zinc</keyword>
<dbReference type="SUPFAM" id="SSF57850">
    <property type="entry name" value="RING/U-box"/>
    <property type="match status" value="1"/>
</dbReference>
<evidence type="ECO:0000256" key="1">
    <source>
        <dbReference type="ARBA" id="ARBA00000900"/>
    </source>
</evidence>
<dbReference type="GO" id="GO:0008270">
    <property type="term" value="F:zinc ion binding"/>
    <property type="evidence" value="ECO:0007669"/>
    <property type="project" value="UniProtKB-KW"/>
</dbReference>
<proteinExistence type="predicted"/>
<evidence type="ECO:0000256" key="3">
    <source>
        <dbReference type="ARBA" id="ARBA00012483"/>
    </source>
</evidence>
<dbReference type="InterPro" id="IPR039525">
    <property type="entry name" value="RNF126-like_zinc-ribbon"/>
</dbReference>
<dbReference type="PANTHER" id="PTHR45931:SF3">
    <property type="entry name" value="RING ZINC FINGER-CONTAINING PROTEIN"/>
    <property type="match status" value="1"/>
</dbReference>
<evidence type="ECO:0000256" key="2">
    <source>
        <dbReference type="ARBA" id="ARBA00004906"/>
    </source>
</evidence>
<keyword evidence="6" id="KW-0863">Zinc-finger</keyword>
<dbReference type="SMART" id="SM00184">
    <property type="entry name" value="RING"/>
    <property type="match status" value="1"/>
</dbReference>
<dbReference type="GO" id="GO:0061630">
    <property type="term" value="F:ubiquitin protein ligase activity"/>
    <property type="evidence" value="ECO:0007669"/>
    <property type="project" value="UniProtKB-EC"/>
</dbReference>
<organism evidence="10">
    <name type="scientific">Cyprideis torosa</name>
    <dbReference type="NCBI Taxonomy" id="163714"/>
    <lineage>
        <taxon>Eukaryota</taxon>
        <taxon>Metazoa</taxon>
        <taxon>Ecdysozoa</taxon>
        <taxon>Arthropoda</taxon>
        <taxon>Crustacea</taxon>
        <taxon>Oligostraca</taxon>
        <taxon>Ostracoda</taxon>
        <taxon>Podocopa</taxon>
        <taxon>Podocopida</taxon>
        <taxon>Cytherocopina</taxon>
        <taxon>Cytheroidea</taxon>
        <taxon>Cytherideidae</taxon>
        <taxon>Cyprideis</taxon>
    </lineage>
</organism>
<dbReference type="InterPro" id="IPR013083">
    <property type="entry name" value="Znf_RING/FYVE/PHD"/>
</dbReference>
<protein>
    <recommendedName>
        <fullName evidence="3">RING-type E3 ubiquitin transferase</fullName>
        <ecNumber evidence="3">2.3.2.27</ecNumber>
    </recommendedName>
</protein>
<sequence length="327" mass="34254">MSSTSSPDEVSTSHQEPESNQNYFCHECSRVVNVVQPEFVCSNCRSGFVEEVLEADSNESDTNETQRAFEALLGEVMRGMLMGGASSSRGGGQSGGFRSRPRGTARRDAHMDLPTLDHLDMLSQFLGAATAAQQGGSRSGGNAPLIFTTGGGIPIGAQGIDQLRLDDIVTQFLNQLDPGSGGAPPLSDAEISQIPESTVTEQHVADNAQCAVCMDDFKANETVRKLSCDHFFHPNCIVPWVRMHGTCPVCRQRLQRGDNPNAGAAPAGGDPGPGAAQGQNPAIFGLGPFQFIIDGLAITADGAPRNPSGAGSNQGASDGRQNQGPNS</sequence>
<dbReference type="EC" id="2.3.2.27" evidence="3"/>
<dbReference type="GO" id="GO:0006511">
    <property type="term" value="P:ubiquitin-dependent protein catabolic process"/>
    <property type="evidence" value="ECO:0007669"/>
    <property type="project" value="TreeGrafter"/>
</dbReference>